<sequence>MQKKIAILLFLSVMAVWIVPASAETEVQTMPVRPGFNTSMMEPVLSDLEGQGYDTAEMRDLLLKAEEARSNGDMETSQAMMDRFRRALQDAVAATGIEIDYAPTGNRPEGAGDFVPGAAATPAESPISILPCVGGAALAYVAWRRV</sequence>
<accession>A0A483CNX4</accession>
<protein>
    <submittedName>
        <fullName evidence="1">Uncharacterized protein</fullName>
    </submittedName>
</protein>
<organism evidence="1 2">
    <name type="scientific">Methanofollis fontis</name>
    <dbReference type="NCBI Taxonomy" id="2052832"/>
    <lineage>
        <taxon>Archaea</taxon>
        <taxon>Methanobacteriati</taxon>
        <taxon>Methanobacteriota</taxon>
        <taxon>Stenosarchaea group</taxon>
        <taxon>Methanomicrobia</taxon>
        <taxon>Methanomicrobiales</taxon>
        <taxon>Methanomicrobiaceae</taxon>
        <taxon>Methanofollis</taxon>
    </lineage>
</organism>
<dbReference type="EMBL" id="PGCL01000002">
    <property type="protein sequence ID" value="TAJ44710.1"/>
    <property type="molecule type" value="Genomic_DNA"/>
</dbReference>
<evidence type="ECO:0000313" key="1">
    <source>
        <dbReference type="EMBL" id="TAJ44710.1"/>
    </source>
</evidence>
<evidence type="ECO:0000313" key="2">
    <source>
        <dbReference type="Proteomes" id="UP000292580"/>
    </source>
</evidence>
<dbReference type="AlphaFoldDB" id="A0A483CNX4"/>
<proteinExistence type="predicted"/>
<dbReference type="Proteomes" id="UP000292580">
    <property type="component" value="Unassembled WGS sequence"/>
</dbReference>
<gene>
    <name evidence="1" type="ORF">CUJ86_05260</name>
</gene>
<name>A0A483CNX4_9EURY</name>
<comment type="caution">
    <text evidence="1">The sequence shown here is derived from an EMBL/GenBank/DDBJ whole genome shotgun (WGS) entry which is preliminary data.</text>
</comment>
<dbReference type="RefSeq" id="WP_130646507.1">
    <property type="nucleotide sequence ID" value="NZ_PGCL01000002.1"/>
</dbReference>
<reference evidence="1 2" key="1">
    <citation type="submission" date="2017-11" db="EMBL/GenBank/DDBJ databases">
        <title>Isolation and Characterization of Methanofollis Species from Methane Seep Offshore SW Taiwan.</title>
        <authorList>
            <person name="Teng N.-H."/>
            <person name="Lai M.-C."/>
            <person name="Chen S.-C."/>
        </authorList>
    </citation>
    <scope>NUCLEOTIDE SEQUENCE [LARGE SCALE GENOMIC DNA]</scope>
    <source>
        <strain evidence="1 2">FWC-SCC2</strain>
    </source>
</reference>
<keyword evidence="2" id="KW-1185">Reference proteome</keyword>